<dbReference type="Gene3D" id="3.30.300.30">
    <property type="match status" value="1"/>
</dbReference>
<feature type="transmembrane region" description="Helical" evidence="5">
    <location>
        <begin position="107"/>
        <end position="125"/>
    </location>
</feature>
<dbReference type="InterPro" id="IPR042099">
    <property type="entry name" value="ANL_N_sf"/>
</dbReference>
<feature type="transmembrane region" description="Helical" evidence="5">
    <location>
        <begin position="199"/>
        <end position="218"/>
    </location>
</feature>
<dbReference type="Pfam" id="PF01553">
    <property type="entry name" value="Acyltransferase"/>
    <property type="match status" value="1"/>
</dbReference>
<feature type="transmembrane region" description="Helical" evidence="5">
    <location>
        <begin position="312"/>
        <end position="330"/>
    </location>
</feature>
<protein>
    <submittedName>
        <fullName evidence="7">AMP-dependent synthetase and ligase</fullName>
    </submittedName>
</protein>
<dbReference type="Gene3D" id="3.40.50.12780">
    <property type="entry name" value="N-terminal domain of ligase-like"/>
    <property type="match status" value="1"/>
</dbReference>
<dbReference type="InterPro" id="IPR020845">
    <property type="entry name" value="AMP-binding_CS"/>
</dbReference>
<dbReference type="InterPro" id="IPR050237">
    <property type="entry name" value="ATP-dep_AMP-bd_enzyme"/>
</dbReference>
<sequence length="1155" mass="126590">MSEDAPVAVLEESATVTSEPPGGPGAPRRWRRGFWSLIATQFQGAFNDNAYKNLIVFIILGTGIAKADRDRLVLVAGALFSVPFILFSMTGGFLADRYSKRTVTIGTKLFEIAVMALAIAGLVWQNLHLEMAAIFLASTQAAFFGPSKYGLLPELLPEPRLSWGNGVIELGTFLASIAGLVSGAFLADVFHGRQGWSGLIFLSLSFVGLITSLGITKVPAADPVKKFRANPIGDLWAQVRLIRRDRVLWLAVLGNTYFWFLGALLTANIVFYGEDVLHSTSTRTGILQAAVAIGIGLGSLAAGYLSSGKVEYGLIPLGSVGMTLFGVLLSTRNLSFPHVLILLAALGFSAGFFAVPVNALIQHRPDEKDKGGVIAAANLLSFVGIGGAAGIYYFFQHYGHFSPPSIFLSVSLVTVAATIYVLYLLPDALLRLLLWIATHTLYRIHLEGRENVPSKGGALLVPNHVSMVDAVLLIASIDRPIRFLMFKGSYDHPLVKPFAKIMEVIPISSQLRPREMITSLRTATQALKDGEIVCIFPEGQMTRIGQMLPFRRGMERIVKGVDVPIIPTNLGGVWGSIFSFERGKFLWKFPRKIPYPVTVTFGKAMPSTSSAQNVRQAVQELSTEAYQLRKRYMRPLHRSFVQTARRHPFRFAMADGRTPKLSFGGALTRTIFLARRLRPIWRDQKMVGILLPPSVPGALVNLAALLMGNIPVNLNYTASIEVLVSCAKQCELQTVITSKAFLERVHIQPPAQAFMLEDLADKPRFWERVTAAFVSWLLPIRLIEKSLGATQKPRLDDIATIIFSSGSTGDPKGVMLTHYNVASNVEQLNQVFMLGRNDKILGILPFFHSFGFTGALCLPTAIGMGVVFHPNPLEARAIGALVSQYAITFLLATPTFLQSYMRRCSPEDFGSLQYVMAGAEKLPERVSVAFEDRFGIRPLEGYGCTECSPAVTVNTRDFRAAQFRQVGAKRASIGHPLPGISVRIVDPETMAPLPPGETGLLLVRGPNVMQGYLNRPEKTAEVLRDGWYNTGDIAAMDEDGFVRITDRMSRFSKIGGEMVPHIKVEDKLHEIAGATEQIFAVTAVPDERKGERLIVLHTLADEKLQECLSQLGKADLPALWKPRPDQFVHVESLPYLGTGKLDLRQLRELASGAVV</sequence>
<feature type="transmembrane region" description="Helical" evidence="5">
    <location>
        <begin position="877"/>
        <end position="897"/>
    </location>
</feature>
<dbReference type="InterPro" id="IPR000873">
    <property type="entry name" value="AMP-dep_synth/lig_dom"/>
</dbReference>
<keyword evidence="2 5" id="KW-1133">Transmembrane helix</keyword>
<dbReference type="Proteomes" id="UP000238701">
    <property type="component" value="Unassembled WGS sequence"/>
</dbReference>
<reference evidence="8" key="1">
    <citation type="submission" date="2018-02" db="EMBL/GenBank/DDBJ databases">
        <authorList>
            <person name="Hausmann B."/>
        </authorList>
    </citation>
    <scope>NUCLEOTIDE SEQUENCE [LARGE SCALE GENOMIC DNA]</scope>
    <source>
        <strain evidence="8">Peat soil MAG SbA1</strain>
    </source>
</reference>
<dbReference type="InterPro" id="IPR045851">
    <property type="entry name" value="AMP-bd_C_sf"/>
</dbReference>
<dbReference type="SMART" id="SM00563">
    <property type="entry name" value="PlsC"/>
    <property type="match status" value="1"/>
</dbReference>
<dbReference type="PANTHER" id="PTHR43767:SF1">
    <property type="entry name" value="NONRIBOSOMAL PEPTIDE SYNTHASE PES1 (EUROFUNG)-RELATED"/>
    <property type="match status" value="1"/>
</dbReference>
<accession>A0A2U3KFD9</accession>
<dbReference type="GO" id="GO:0022857">
    <property type="term" value="F:transmembrane transporter activity"/>
    <property type="evidence" value="ECO:0007669"/>
    <property type="project" value="InterPro"/>
</dbReference>
<dbReference type="CDD" id="cd06173">
    <property type="entry name" value="MFS_MefA_like"/>
    <property type="match status" value="1"/>
</dbReference>
<evidence type="ECO:0000313" key="7">
    <source>
        <dbReference type="EMBL" id="SPF38353.1"/>
    </source>
</evidence>
<dbReference type="AlphaFoldDB" id="A0A2U3KFD9"/>
<dbReference type="InterPro" id="IPR002123">
    <property type="entry name" value="Plipid/glycerol_acylTrfase"/>
</dbReference>
<feature type="region of interest" description="Disordered" evidence="4">
    <location>
        <begin position="1"/>
        <end position="27"/>
    </location>
</feature>
<evidence type="ECO:0000256" key="1">
    <source>
        <dbReference type="ARBA" id="ARBA00022692"/>
    </source>
</evidence>
<dbReference type="GO" id="GO:0016746">
    <property type="term" value="F:acyltransferase activity"/>
    <property type="evidence" value="ECO:0007669"/>
    <property type="project" value="InterPro"/>
</dbReference>
<dbReference type="SUPFAM" id="SSF69593">
    <property type="entry name" value="Glycerol-3-phosphate (1)-acyltransferase"/>
    <property type="match status" value="1"/>
</dbReference>
<evidence type="ECO:0000259" key="6">
    <source>
        <dbReference type="SMART" id="SM00563"/>
    </source>
</evidence>
<evidence type="ECO:0000256" key="3">
    <source>
        <dbReference type="ARBA" id="ARBA00023136"/>
    </source>
</evidence>
<dbReference type="PROSITE" id="PS00455">
    <property type="entry name" value="AMP_BINDING"/>
    <property type="match status" value="1"/>
</dbReference>
<evidence type="ECO:0000313" key="8">
    <source>
        <dbReference type="Proteomes" id="UP000238701"/>
    </source>
</evidence>
<dbReference type="GO" id="GO:0016878">
    <property type="term" value="F:acid-thiol ligase activity"/>
    <property type="evidence" value="ECO:0007669"/>
    <property type="project" value="UniProtKB-ARBA"/>
</dbReference>
<dbReference type="CDD" id="cd07989">
    <property type="entry name" value="LPLAT_AGPAT-like"/>
    <property type="match status" value="1"/>
</dbReference>
<feature type="transmembrane region" description="Helical" evidence="5">
    <location>
        <begin position="840"/>
        <end position="865"/>
    </location>
</feature>
<dbReference type="InterPro" id="IPR011701">
    <property type="entry name" value="MFS"/>
</dbReference>
<dbReference type="SUPFAM" id="SSF103473">
    <property type="entry name" value="MFS general substrate transporter"/>
    <property type="match status" value="1"/>
</dbReference>
<feature type="transmembrane region" description="Helical" evidence="5">
    <location>
        <begin position="131"/>
        <end position="151"/>
    </location>
</feature>
<dbReference type="OrthoDB" id="9757771at2"/>
<feature type="transmembrane region" description="Helical" evidence="5">
    <location>
        <begin position="247"/>
        <end position="273"/>
    </location>
</feature>
<dbReference type="NCBIfam" id="NF006386">
    <property type="entry name" value="PRK08633.1"/>
    <property type="match status" value="1"/>
</dbReference>
<dbReference type="Gene3D" id="1.20.1250.20">
    <property type="entry name" value="MFS general substrate transporter like domains"/>
    <property type="match status" value="1"/>
</dbReference>
<feature type="transmembrane region" description="Helical" evidence="5">
    <location>
        <begin position="73"/>
        <end position="95"/>
    </location>
</feature>
<feature type="transmembrane region" description="Helical" evidence="5">
    <location>
        <begin position="163"/>
        <end position="187"/>
    </location>
</feature>
<evidence type="ECO:0000256" key="5">
    <source>
        <dbReference type="SAM" id="Phobius"/>
    </source>
</evidence>
<dbReference type="EMBL" id="OMOD01000111">
    <property type="protein sequence ID" value="SPF38353.1"/>
    <property type="molecule type" value="Genomic_DNA"/>
</dbReference>
<keyword evidence="3 5" id="KW-0472">Membrane</keyword>
<keyword evidence="1 5" id="KW-0812">Transmembrane</keyword>
<dbReference type="PANTHER" id="PTHR43767">
    <property type="entry name" value="LONG-CHAIN-FATTY-ACID--COA LIGASE"/>
    <property type="match status" value="1"/>
</dbReference>
<evidence type="ECO:0000256" key="2">
    <source>
        <dbReference type="ARBA" id="ARBA00022989"/>
    </source>
</evidence>
<dbReference type="Pfam" id="PF00501">
    <property type="entry name" value="AMP-binding"/>
    <property type="match status" value="1"/>
</dbReference>
<feature type="transmembrane region" description="Helical" evidence="5">
    <location>
        <begin position="373"/>
        <end position="394"/>
    </location>
</feature>
<organism evidence="7 8">
    <name type="scientific">Candidatus Sulfotelmatobacter kueseliae</name>
    <dbReference type="NCBI Taxonomy" id="2042962"/>
    <lineage>
        <taxon>Bacteria</taxon>
        <taxon>Pseudomonadati</taxon>
        <taxon>Acidobacteriota</taxon>
        <taxon>Terriglobia</taxon>
        <taxon>Terriglobales</taxon>
        <taxon>Candidatus Korobacteraceae</taxon>
        <taxon>Candidatus Sulfotelmatobacter</taxon>
    </lineage>
</organism>
<dbReference type="InterPro" id="IPR036259">
    <property type="entry name" value="MFS_trans_sf"/>
</dbReference>
<feature type="transmembrane region" description="Helical" evidence="5">
    <location>
        <begin position="336"/>
        <end position="361"/>
    </location>
</feature>
<feature type="transmembrane region" description="Helical" evidence="5">
    <location>
        <begin position="285"/>
        <end position="305"/>
    </location>
</feature>
<proteinExistence type="predicted"/>
<name>A0A2U3KFD9_9BACT</name>
<feature type="domain" description="Phospholipid/glycerol acyltransferase" evidence="6">
    <location>
        <begin position="458"/>
        <end position="573"/>
    </location>
</feature>
<keyword evidence="7" id="KW-0436">Ligase</keyword>
<dbReference type="Pfam" id="PF07690">
    <property type="entry name" value="MFS_1"/>
    <property type="match status" value="1"/>
</dbReference>
<feature type="transmembrane region" description="Helical" evidence="5">
    <location>
        <begin position="406"/>
        <end position="425"/>
    </location>
</feature>
<gene>
    <name evidence="7" type="ORF">SBA1_20053</name>
</gene>
<evidence type="ECO:0000256" key="4">
    <source>
        <dbReference type="SAM" id="MobiDB-lite"/>
    </source>
</evidence>
<dbReference type="SUPFAM" id="SSF56801">
    <property type="entry name" value="Acetyl-CoA synthetase-like"/>
    <property type="match status" value="1"/>
</dbReference>